<keyword evidence="4" id="KW-1185">Reference proteome</keyword>
<name>A0A067PHM6_9AGAM</name>
<dbReference type="InParanoid" id="A0A067PHM6"/>
<organism evidence="3 4">
    <name type="scientific">Jaapia argillacea MUCL 33604</name>
    <dbReference type="NCBI Taxonomy" id="933084"/>
    <lineage>
        <taxon>Eukaryota</taxon>
        <taxon>Fungi</taxon>
        <taxon>Dikarya</taxon>
        <taxon>Basidiomycota</taxon>
        <taxon>Agaricomycotina</taxon>
        <taxon>Agaricomycetes</taxon>
        <taxon>Agaricomycetidae</taxon>
        <taxon>Jaapiales</taxon>
        <taxon>Jaapiaceae</taxon>
        <taxon>Jaapia</taxon>
    </lineage>
</organism>
<dbReference type="EMBL" id="KL197729">
    <property type="protein sequence ID" value="KDQ54314.1"/>
    <property type="molecule type" value="Genomic_DNA"/>
</dbReference>
<evidence type="ECO:0000256" key="1">
    <source>
        <dbReference type="SAM" id="MobiDB-lite"/>
    </source>
</evidence>
<evidence type="ECO:0000313" key="4">
    <source>
        <dbReference type="Proteomes" id="UP000027265"/>
    </source>
</evidence>
<feature type="compositionally biased region" description="Polar residues" evidence="1">
    <location>
        <begin position="97"/>
        <end position="117"/>
    </location>
</feature>
<dbReference type="AlphaFoldDB" id="A0A067PHM6"/>
<feature type="region of interest" description="Disordered" evidence="1">
    <location>
        <begin position="219"/>
        <end position="238"/>
    </location>
</feature>
<feature type="region of interest" description="Disordered" evidence="1">
    <location>
        <begin position="96"/>
        <end position="123"/>
    </location>
</feature>
<evidence type="ECO:0000259" key="2">
    <source>
        <dbReference type="Pfam" id="PF20415"/>
    </source>
</evidence>
<dbReference type="STRING" id="933084.A0A067PHM6"/>
<dbReference type="HOGENOM" id="CLU_044866_0_0_1"/>
<dbReference type="Pfam" id="PF20415">
    <property type="entry name" value="DUF6699"/>
    <property type="match status" value="1"/>
</dbReference>
<proteinExistence type="predicted"/>
<dbReference type="Proteomes" id="UP000027265">
    <property type="component" value="Unassembled WGS sequence"/>
</dbReference>
<evidence type="ECO:0000313" key="3">
    <source>
        <dbReference type="EMBL" id="KDQ54314.1"/>
    </source>
</evidence>
<reference evidence="4" key="1">
    <citation type="journal article" date="2014" name="Proc. Natl. Acad. Sci. U.S.A.">
        <title>Extensive sampling of basidiomycete genomes demonstrates inadequacy of the white-rot/brown-rot paradigm for wood decay fungi.</title>
        <authorList>
            <person name="Riley R."/>
            <person name="Salamov A.A."/>
            <person name="Brown D.W."/>
            <person name="Nagy L.G."/>
            <person name="Floudas D."/>
            <person name="Held B.W."/>
            <person name="Levasseur A."/>
            <person name="Lombard V."/>
            <person name="Morin E."/>
            <person name="Otillar R."/>
            <person name="Lindquist E.A."/>
            <person name="Sun H."/>
            <person name="LaButti K.M."/>
            <person name="Schmutz J."/>
            <person name="Jabbour D."/>
            <person name="Luo H."/>
            <person name="Baker S.E."/>
            <person name="Pisabarro A.G."/>
            <person name="Walton J.D."/>
            <person name="Blanchette R.A."/>
            <person name="Henrissat B."/>
            <person name="Martin F."/>
            <person name="Cullen D."/>
            <person name="Hibbett D.S."/>
            <person name="Grigoriev I.V."/>
        </authorList>
    </citation>
    <scope>NUCLEOTIDE SEQUENCE [LARGE SCALE GENOMIC DNA]</scope>
    <source>
        <strain evidence="4">MUCL 33604</strain>
    </source>
</reference>
<feature type="domain" description="DUF6699" evidence="2">
    <location>
        <begin position="260"/>
        <end position="410"/>
    </location>
</feature>
<gene>
    <name evidence="3" type="ORF">JAAARDRAFT_38471</name>
</gene>
<dbReference type="InterPro" id="IPR046522">
    <property type="entry name" value="DUF6699"/>
</dbReference>
<protein>
    <recommendedName>
        <fullName evidence="2">DUF6699 domain-containing protein</fullName>
    </recommendedName>
</protein>
<sequence length="422" mass="48667">MPFPGIPPHAVGSRIVVPHQPWIPSPPTTTAQSLNSLPLELASFALDPSINSRDRYFEPDRTQSRADMMDGGQEFRQSRRRWGKFGIVRRLRHLFDPSTNGSDHRSTAPSSSNTNSIDSRRYGRNANLVVDGNDGVRYDDQLSRTIRRNPIPPEAWKEYGYWARPYIRGVGVVRNATPRPPTSDLPIDPVQVFRSLRGPNDSPHPERWIPNLQHPSLPRRPSLWSKPPHPPISSSTTHPPPWECQLNPYLSHTPQGTPCITFDIGQPPYATFFSTTQNLIPLMEGDFAQPATYPFVSLMCISGVADDCANPWPWPIRVHNRRGVTIRDVFDRIYENFREFLQREEYDGMMERRKRLVEERYFKRIKEERRRPRWSGDDEVEGAVSPRDGLTRVDYMLDRTMFRGLEPHPSKDGTWIMFLGTY</sequence>
<accession>A0A067PHM6</accession>
<dbReference type="OrthoDB" id="3202436at2759"/>